<keyword evidence="1" id="KW-0812">Transmembrane</keyword>
<accession>A0A6I0FA98</accession>
<dbReference type="Proteomes" id="UP000432715">
    <property type="component" value="Unassembled WGS sequence"/>
</dbReference>
<protein>
    <submittedName>
        <fullName evidence="2">Uncharacterized protein</fullName>
    </submittedName>
</protein>
<comment type="caution">
    <text evidence="2">The sequence shown here is derived from an EMBL/GenBank/DDBJ whole genome shotgun (WGS) entry which is preliminary data.</text>
</comment>
<feature type="transmembrane region" description="Helical" evidence="1">
    <location>
        <begin position="41"/>
        <end position="59"/>
    </location>
</feature>
<organism evidence="2 3">
    <name type="scientific">Alkaliphilus pronyensis</name>
    <dbReference type="NCBI Taxonomy" id="1482732"/>
    <lineage>
        <taxon>Bacteria</taxon>
        <taxon>Bacillati</taxon>
        <taxon>Bacillota</taxon>
        <taxon>Clostridia</taxon>
        <taxon>Peptostreptococcales</taxon>
        <taxon>Natronincolaceae</taxon>
        <taxon>Alkaliphilus</taxon>
    </lineage>
</organism>
<feature type="transmembrane region" description="Helical" evidence="1">
    <location>
        <begin position="7"/>
        <end position="29"/>
    </location>
</feature>
<name>A0A6I0FA98_9FIRM</name>
<keyword evidence="1" id="KW-0472">Membrane</keyword>
<reference evidence="2 3" key="1">
    <citation type="submission" date="2019-10" db="EMBL/GenBank/DDBJ databases">
        <title>Alkaliphilus serpentinus sp. nov. and Alkaliphilus pronyensis sp. nov., two novel anaerobic alkaliphilic species isolated from the serpentinized-hosted hydrothermal field of the Prony Bay (New Caledonia).</title>
        <authorList>
            <person name="Postec A."/>
        </authorList>
    </citation>
    <scope>NUCLEOTIDE SEQUENCE [LARGE SCALE GENOMIC DNA]</scope>
    <source>
        <strain evidence="2 3">LacV</strain>
    </source>
</reference>
<dbReference type="EMBL" id="WBZC01000010">
    <property type="protein sequence ID" value="KAB3537342.1"/>
    <property type="molecule type" value="Genomic_DNA"/>
</dbReference>
<evidence type="ECO:0000256" key="1">
    <source>
        <dbReference type="SAM" id="Phobius"/>
    </source>
</evidence>
<keyword evidence="1" id="KW-1133">Transmembrane helix</keyword>
<proteinExistence type="predicted"/>
<gene>
    <name evidence="2" type="ORF">F8154_03360</name>
</gene>
<evidence type="ECO:0000313" key="2">
    <source>
        <dbReference type="EMBL" id="KAB3537342.1"/>
    </source>
</evidence>
<feature type="transmembrane region" description="Helical" evidence="1">
    <location>
        <begin position="122"/>
        <end position="142"/>
    </location>
</feature>
<keyword evidence="3" id="KW-1185">Reference proteome</keyword>
<sequence length="150" mass="16894">MKTTKVLFLHTIHGLFLGFILGITLTILLNELYPDIEALFNPSYAFLVLALLGGIIGFVRGYKDKVRFLSFMFSTAAVILTPILLSSILVYFIGIDRLISLPPIIFKEGIGLSGLDTQLATYLFSFFITITFVIAFISSFSINKKKRWTW</sequence>
<feature type="transmembrane region" description="Helical" evidence="1">
    <location>
        <begin position="71"/>
        <end position="93"/>
    </location>
</feature>
<dbReference type="RefSeq" id="WP_151860173.1">
    <property type="nucleotide sequence ID" value="NZ_WBZC01000010.1"/>
</dbReference>
<dbReference type="AlphaFoldDB" id="A0A6I0FA98"/>
<evidence type="ECO:0000313" key="3">
    <source>
        <dbReference type="Proteomes" id="UP000432715"/>
    </source>
</evidence>
<dbReference type="OrthoDB" id="1955038at2"/>